<keyword evidence="7" id="KW-0999">Mitochondrion inner membrane</keyword>
<dbReference type="InterPro" id="IPR006806">
    <property type="entry name" value="NDUFA5"/>
</dbReference>
<keyword evidence="8" id="KW-0249">Electron transport</keyword>
<keyword evidence="12" id="KW-1185">Reference proteome</keyword>
<keyword evidence="6" id="KW-0679">Respiratory chain</keyword>
<accession>A0AAD9NGK5</accession>
<evidence type="ECO:0000256" key="6">
    <source>
        <dbReference type="ARBA" id="ARBA00022660"/>
    </source>
</evidence>
<evidence type="ECO:0000256" key="9">
    <source>
        <dbReference type="ARBA" id="ARBA00023128"/>
    </source>
</evidence>
<evidence type="ECO:0000256" key="8">
    <source>
        <dbReference type="ARBA" id="ARBA00022982"/>
    </source>
</evidence>
<evidence type="ECO:0000313" key="12">
    <source>
        <dbReference type="Proteomes" id="UP001208570"/>
    </source>
</evidence>
<evidence type="ECO:0000256" key="3">
    <source>
        <dbReference type="ARBA" id="ARBA00010261"/>
    </source>
</evidence>
<dbReference type="PANTHER" id="PTHR12653:SF0">
    <property type="entry name" value="NADH DEHYDROGENASE [UBIQUINONE] 1 ALPHA SUBCOMPLEX SUBUNIT 5"/>
    <property type="match status" value="1"/>
</dbReference>
<keyword evidence="5" id="KW-0813">Transport</keyword>
<evidence type="ECO:0000256" key="2">
    <source>
        <dbReference type="ARBA" id="ARBA00004443"/>
    </source>
</evidence>
<comment type="similarity">
    <text evidence="3">Belongs to the complex I NDUFA5 subunit family.</text>
</comment>
<proteinExistence type="inferred from homology"/>
<reference evidence="11" key="1">
    <citation type="journal article" date="2023" name="Mol. Biol. Evol.">
        <title>Third-Generation Sequencing Reveals the Adaptive Role of the Epigenome in Three Deep-Sea Polychaetes.</title>
        <authorList>
            <person name="Perez M."/>
            <person name="Aroh O."/>
            <person name="Sun Y."/>
            <person name="Lan Y."/>
            <person name="Juniper S.K."/>
            <person name="Young C.R."/>
            <person name="Angers B."/>
            <person name="Qian P.Y."/>
        </authorList>
    </citation>
    <scope>NUCLEOTIDE SEQUENCE</scope>
    <source>
        <strain evidence="11">P08H-3</strain>
    </source>
</reference>
<organism evidence="11 12">
    <name type="scientific">Paralvinella palmiformis</name>
    <dbReference type="NCBI Taxonomy" id="53620"/>
    <lineage>
        <taxon>Eukaryota</taxon>
        <taxon>Metazoa</taxon>
        <taxon>Spiralia</taxon>
        <taxon>Lophotrochozoa</taxon>
        <taxon>Annelida</taxon>
        <taxon>Polychaeta</taxon>
        <taxon>Sedentaria</taxon>
        <taxon>Canalipalpata</taxon>
        <taxon>Terebellida</taxon>
        <taxon>Terebelliformia</taxon>
        <taxon>Alvinellidae</taxon>
        <taxon>Paralvinella</taxon>
    </lineage>
</organism>
<comment type="function">
    <text evidence="1">Accessory subunit of the mitochondrial membrane respiratory chain NADH dehydrogenase (Complex I), that is believed not to be involved in catalysis. Complex I functions in the transfer of electrons from NADH to the respiratory chain. The immediate electron acceptor for the enzyme is believed to be ubiquinone.</text>
</comment>
<evidence type="ECO:0000256" key="1">
    <source>
        <dbReference type="ARBA" id="ARBA00003195"/>
    </source>
</evidence>
<dbReference type="Pfam" id="PF04716">
    <property type="entry name" value="ETC_C1_NDUFA5"/>
    <property type="match status" value="1"/>
</dbReference>
<evidence type="ECO:0000256" key="10">
    <source>
        <dbReference type="ARBA" id="ARBA00023136"/>
    </source>
</evidence>
<keyword evidence="10" id="KW-0472">Membrane</keyword>
<dbReference type="GO" id="GO:0022904">
    <property type="term" value="P:respiratory electron transport chain"/>
    <property type="evidence" value="ECO:0007669"/>
    <property type="project" value="InterPro"/>
</dbReference>
<dbReference type="AlphaFoldDB" id="A0AAD9NGK5"/>
<gene>
    <name evidence="11" type="ORF">LSH36_23g01011</name>
</gene>
<dbReference type="EMBL" id="JAODUP010000023">
    <property type="protein sequence ID" value="KAK2167828.1"/>
    <property type="molecule type" value="Genomic_DNA"/>
</dbReference>
<keyword evidence="9" id="KW-0496">Mitochondrion</keyword>
<evidence type="ECO:0000256" key="5">
    <source>
        <dbReference type="ARBA" id="ARBA00022448"/>
    </source>
</evidence>
<comment type="subcellular location">
    <subcellularLocation>
        <location evidence="2">Mitochondrion inner membrane</location>
        <topology evidence="2">Peripheral membrane protein</topology>
        <orientation evidence="2">Matrix side</orientation>
    </subcellularLocation>
</comment>
<name>A0AAD9NGK5_9ANNE</name>
<comment type="caution">
    <text evidence="11">The sequence shown here is derived from an EMBL/GenBank/DDBJ whole genome shotgun (WGS) entry which is preliminary data.</text>
</comment>
<protein>
    <submittedName>
        <fullName evidence="11">Uncharacterized protein</fullName>
    </submittedName>
</protein>
<evidence type="ECO:0000256" key="7">
    <source>
        <dbReference type="ARBA" id="ARBA00022792"/>
    </source>
</evidence>
<dbReference type="Proteomes" id="UP001208570">
    <property type="component" value="Unassembled WGS sequence"/>
</dbReference>
<dbReference type="PANTHER" id="PTHR12653">
    <property type="entry name" value="NADH-UBIQUINONE OXIDOREDUCTASE 13 KD-B SUBUNIT"/>
    <property type="match status" value="1"/>
</dbReference>
<evidence type="ECO:0000313" key="11">
    <source>
        <dbReference type="EMBL" id="KAK2167828.1"/>
    </source>
</evidence>
<sequence length="123" mass="14289">MTFRTGTKPPVDEYIWCRLVISQFTSKMASGAIKKATGLTGLAVVANPHKKLVILYDKILRTLQRIPEDAAYRKHTENIIKDRLALVKTAERELQLSRKMIEWKAWEPLIEQAPKSQWQWPMK</sequence>
<evidence type="ECO:0000256" key="4">
    <source>
        <dbReference type="ARBA" id="ARBA00011533"/>
    </source>
</evidence>
<dbReference type="GO" id="GO:0005743">
    <property type="term" value="C:mitochondrial inner membrane"/>
    <property type="evidence" value="ECO:0007669"/>
    <property type="project" value="UniProtKB-SubCell"/>
</dbReference>
<comment type="subunit">
    <text evidence="4">Complex I is composed of 45 different subunits.</text>
</comment>